<dbReference type="Gene3D" id="2.60.260.20">
    <property type="entry name" value="Urease metallochaperone UreE, N-terminal domain"/>
    <property type="match status" value="2"/>
</dbReference>
<organism evidence="3 4">
    <name type="scientific">Anncaliia algerae PRA339</name>
    <dbReference type="NCBI Taxonomy" id="1288291"/>
    <lineage>
        <taxon>Eukaryota</taxon>
        <taxon>Fungi</taxon>
        <taxon>Fungi incertae sedis</taxon>
        <taxon>Microsporidia</taxon>
        <taxon>Tubulinosematoidea</taxon>
        <taxon>Tubulinosematidae</taxon>
        <taxon>Anncaliia</taxon>
    </lineage>
</organism>
<dbReference type="CDD" id="cd10747">
    <property type="entry name" value="DnaJ_C"/>
    <property type="match status" value="1"/>
</dbReference>
<dbReference type="STRING" id="1288291.A0A059EYX2"/>
<dbReference type="EMBL" id="KK365215">
    <property type="protein sequence ID" value="KCZ79949.1"/>
    <property type="molecule type" value="Genomic_DNA"/>
</dbReference>
<feature type="domain" description="J" evidence="2">
    <location>
        <begin position="3"/>
        <end position="73"/>
    </location>
</feature>
<dbReference type="InterPro" id="IPR008971">
    <property type="entry name" value="HSP40/DnaJ_pept-bd"/>
</dbReference>
<dbReference type="Pfam" id="PF00226">
    <property type="entry name" value="DnaJ"/>
    <property type="match status" value="1"/>
</dbReference>
<dbReference type="Proteomes" id="UP000030655">
    <property type="component" value="Unassembled WGS sequence"/>
</dbReference>
<dbReference type="PRINTS" id="PR00625">
    <property type="entry name" value="JDOMAIN"/>
</dbReference>
<dbReference type="SUPFAM" id="SSF49493">
    <property type="entry name" value="HSP40/DnaJ peptide-binding domain"/>
    <property type="match status" value="2"/>
</dbReference>
<dbReference type="OrthoDB" id="10250354at2759"/>
<dbReference type="GO" id="GO:0051087">
    <property type="term" value="F:protein-folding chaperone binding"/>
    <property type="evidence" value="ECO:0007669"/>
    <property type="project" value="TreeGrafter"/>
</dbReference>
<dbReference type="SUPFAM" id="SSF46565">
    <property type="entry name" value="Chaperone J-domain"/>
    <property type="match status" value="1"/>
</dbReference>
<reference evidence="4" key="1">
    <citation type="submission" date="2013-02" db="EMBL/GenBank/DDBJ databases">
        <authorList>
            <consortium name="The Broad Institute Genome Sequencing Platform"/>
            <person name="Cuomo C."/>
            <person name="Becnel J."/>
            <person name="Sanscrainte N."/>
            <person name="Walker B."/>
            <person name="Young S.K."/>
            <person name="Zeng Q."/>
            <person name="Gargeya S."/>
            <person name="Fitzgerald M."/>
            <person name="Haas B."/>
            <person name="Abouelleil A."/>
            <person name="Alvarado L."/>
            <person name="Arachchi H.M."/>
            <person name="Berlin A.M."/>
            <person name="Chapman S.B."/>
            <person name="Dewar J."/>
            <person name="Goldberg J."/>
            <person name="Griggs A."/>
            <person name="Gujja S."/>
            <person name="Hansen M."/>
            <person name="Howarth C."/>
            <person name="Imamovic A."/>
            <person name="Larimer J."/>
            <person name="McCowan C."/>
            <person name="Murphy C."/>
            <person name="Neiman D."/>
            <person name="Pearson M."/>
            <person name="Priest M."/>
            <person name="Roberts A."/>
            <person name="Saif S."/>
            <person name="Shea T."/>
            <person name="Sisk P."/>
            <person name="Sykes S."/>
            <person name="Wortman J."/>
            <person name="Nusbaum C."/>
            <person name="Birren B."/>
        </authorList>
    </citation>
    <scope>NUCLEOTIDE SEQUENCE [LARGE SCALE GENOMIC DNA]</scope>
    <source>
        <strain evidence="4">PRA339</strain>
    </source>
</reference>
<dbReference type="CDD" id="cd06257">
    <property type="entry name" value="DnaJ"/>
    <property type="match status" value="1"/>
</dbReference>
<dbReference type="PANTHER" id="PTHR24078:SF553">
    <property type="entry name" value="DNAJ HOMOLOG SUBFAMILY B MEMBER 5"/>
    <property type="match status" value="1"/>
</dbReference>
<dbReference type="PANTHER" id="PTHR24078">
    <property type="entry name" value="DNAJ HOMOLOG SUBFAMILY C MEMBER"/>
    <property type="match status" value="1"/>
</dbReference>
<dbReference type="Pfam" id="PF01556">
    <property type="entry name" value="DnaJ_C"/>
    <property type="match status" value="1"/>
</dbReference>
<evidence type="ECO:0000313" key="3">
    <source>
        <dbReference type="EMBL" id="KCZ79949.1"/>
    </source>
</evidence>
<dbReference type="GO" id="GO:0005829">
    <property type="term" value="C:cytosol"/>
    <property type="evidence" value="ECO:0007669"/>
    <property type="project" value="TreeGrafter"/>
</dbReference>
<dbReference type="VEuPathDB" id="MicrosporidiaDB:H312_02637"/>
<dbReference type="HOGENOM" id="CLU_017633_0_0_1"/>
<dbReference type="GO" id="GO:0006457">
    <property type="term" value="P:protein folding"/>
    <property type="evidence" value="ECO:0007669"/>
    <property type="project" value="InterPro"/>
</dbReference>
<dbReference type="AlphaFoldDB" id="A0A059EYX2"/>
<dbReference type="InterPro" id="IPR018253">
    <property type="entry name" value="DnaJ_domain_CS"/>
</dbReference>
<gene>
    <name evidence="3" type="ORF">H312_02637</name>
</gene>
<proteinExistence type="predicted"/>
<evidence type="ECO:0000313" key="4">
    <source>
        <dbReference type="Proteomes" id="UP000030655"/>
    </source>
</evidence>
<dbReference type="InterPro" id="IPR036869">
    <property type="entry name" value="J_dom_sf"/>
</dbReference>
<evidence type="ECO:0000259" key="2">
    <source>
        <dbReference type="PROSITE" id="PS50076"/>
    </source>
</evidence>
<dbReference type="InterPro" id="IPR001623">
    <property type="entry name" value="DnaJ_domain"/>
</dbReference>
<evidence type="ECO:0000256" key="1">
    <source>
        <dbReference type="ARBA" id="ARBA00023186"/>
    </source>
</evidence>
<sequence length="306" mass="35016">MKDYYSILGVKKTATQEEIKRAFKQLALKYHPDKHSDATEAQKKQYTQKFIEIKQAYDCLSDPNKRKNYDTFGIEEPFGAGSNFNGANFNPRDFFSGAGSDFKFKTNFNFGNNFGDFFTGSSPFDNFFKTEKQHAKEVTEIKFKCTLDELYRGGNKEIKIQRNTFKGTETVNLRLTIKPGYKKGTKFTFRDYGDQLSDGSYKDIRAILDEAEDPVFQRINDDLITRINISFKELLGGFTKILQLPGGRKFTVTEKDIKNIGGETIIPFMGMPIQNSVSNRGALRITFIMSVPYLNVNQRDKILSLL</sequence>
<name>A0A059EYX2_9MICR</name>
<dbReference type="PROSITE" id="PS50076">
    <property type="entry name" value="DNAJ_2"/>
    <property type="match status" value="1"/>
</dbReference>
<dbReference type="Gene3D" id="1.10.287.110">
    <property type="entry name" value="DnaJ domain"/>
    <property type="match status" value="1"/>
</dbReference>
<protein>
    <recommendedName>
        <fullName evidence="2">J domain-containing protein</fullName>
    </recommendedName>
</protein>
<accession>A0A059EYX2</accession>
<keyword evidence="4" id="KW-1185">Reference proteome</keyword>
<dbReference type="InterPro" id="IPR051339">
    <property type="entry name" value="DnaJ_subfamily_B"/>
</dbReference>
<reference evidence="3 4" key="2">
    <citation type="submission" date="2014-03" db="EMBL/GenBank/DDBJ databases">
        <title>The Genome Sequence of Anncaliia algerae insect isolate PRA339.</title>
        <authorList>
            <consortium name="The Broad Institute Genome Sequencing Platform"/>
            <consortium name="The Broad Institute Genome Sequencing Center for Infectious Disease"/>
            <person name="Cuomo C."/>
            <person name="Becnel J."/>
            <person name="Sanscrainte N."/>
            <person name="Walker B."/>
            <person name="Young S.K."/>
            <person name="Zeng Q."/>
            <person name="Gargeya S."/>
            <person name="Fitzgerald M."/>
            <person name="Haas B."/>
            <person name="Abouelleil A."/>
            <person name="Alvarado L."/>
            <person name="Arachchi H.M."/>
            <person name="Berlin A.M."/>
            <person name="Chapman S.B."/>
            <person name="Dewar J."/>
            <person name="Goldberg J."/>
            <person name="Griggs A."/>
            <person name="Gujja S."/>
            <person name="Hansen M."/>
            <person name="Howarth C."/>
            <person name="Imamovic A."/>
            <person name="Larimer J."/>
            <person name="McCowan C."/>
            <person name="Murphy C."/>
            <person name="Neiman D."/>
            <person name="Pearson M."/>
            <person name="Priest M."/>
            <person name="Roberts A."/>
            <person name="Saif S."/>
            <person name="Shea T."/>
            <person name="Sisk P."/>
            <person name="Sykes S."/>
            <person name="Wortman J."/>
            <person name="Nusbaum C."/>
            <person name="Birren B."/>
        </authorList>
    </citation>
    <scope>NUCLEOTIDE SEQUENCE [LARGE SCALE GENOMIC DNA]</scope>
    <source>
        <strain evidence="3 4">PRA339</strain>
    </source>
</reference>
<keyword evidence="1" id="KW-0143">Chaperone</keyword>
<dbReference type="PROSITE" id="PS00636">
    <property type="entry name" value="DNAJ_1"/>
    <property type="match status" value="1"/>
</dbReference>
<dbReference type="GO" id="GO:0051082">
    <property type="term" value="F:unfolded protein binding"/>
    <property type="evidence" value="ECO:0007669"/>
    <property type="project" value="InterPro"/>
</dbReference>
<dbReference type="SMART" id="SM00271">
    <property type="entry name" value="DnaJ"/>
    <property type="match status" value="1"/>
</dbReference>
<dbReference type="InterPro" id="IPR002939">
    <property type="entry name" value="DnaJ_C"/>
</dbReference>